<dbReference type="Proteomes" id="UP000038040">
    <property type="component" value="Unplaced"/>
</dbReference>
<keyword evidence="5" id="KW-1185">Reference proteome</keyword>
<gene>
    <name evidence="3" type="ORF">DME_LOCUS5308</name>
</gene>
<proteinExistence type="predicted"/>
<evidence type="ECO:0000313" key="6">
    <source>
        <dbReference type="WBParaSite" id="DME_0000094801-mRNA-1"/>
    </source>
</evidence>
<evidence type="ECO:0000256" key="2">
    <source>
        <dbReference type="SAM" id="SignalP"/>
    </source>
</evidence>
<keyword evidence="1" id="KW-1133">Transmembrane helix</keyword>
<dbReference type="EMBL" id="UYYG01001152">
    <property type="protein sequence ID" value="VDN55335.1"/>
    <property type="molecule type" value="Genomic_DNA"/>
</dbReference>
<dbReference type="Proteomes" id="UP000274756">
    <property type="component" value="Unassembled WGS sequence"/>
</dbReference>
<sequence length="220" mass="25427">MSKSYLILLYLKIIFTLDEFELDSQLPTVTCRQCVQVWRSVSKDSRAACGLNSVTCTGNACFMRQCKHCPLYQYMTGCLLLTEWQLADLALMKQRSDLLATRVGSILLCEDSVNYTTCICNRKDKCNDIHTRSPFTTYAGSLRTSKFRNPFAFSGSLFNGIINFEQAINKIDPRYGDRQSKHSFAFKNFLLNCATHYCFYVSRIFIMLYLLKIFYSSFLY</sequence>
<evidence type="ECO:0000313" key="5">
    <source>
        <dbReference type="Proteomes" id="UP000274756"/>
    </source>
</evidence>
<evidence type="ECO:0000256" key="1">
    <source>
        <dbReference type="SAM" id="Phobius"/>
    </source>
</evidence>
<evidence type="ECO:0000313" key="4">
    <source>
        <dbReference type="Proteomes" id="UP000038040"/>
    </source>
</evidence>
<feature type="signal peptide" evidence="2">
    <location>
        <begin position="1"/>
        <end position="16"/>
    </location>
</feature>
<reference evidence="3 5" key="2">
    <citation type="submission" date="2018-11" db="EMBL/GenBank/DDBJ databases">
        <authorList>
            <consortium name="Pathogen Informatics"/>
        </authorList>
    </citation>
    <scope>NUCLEOTIDE SEQUENCE [LARGE SCALE GENOMIC DNA]</scope>
</reference>
<organism evidence="4 6">
    <name type="scientific">Dracunculus medinensis</name>
    <name type="common">Guinea worm</name>
    <dbReference type="NCBI Taxonomy" id="318479"/>
    <lineage>
        <taxon>Eukaryota</taxon>
        <taxon>Metazoa</taxon>
        <taxon>Ecdysozoa</taxon>
        <taxon>Nematoda</taxon>
        <taxon>Chromadorea</taxon>
        <taxon>Rhabditida</taxon>
        <taxon>Spirurina</taxon>
        <taxon>Dracunculoidea</taxon>
        <taxon>Dracunculidae</taxon>
        <taxon>Dracunculus</taxon>
    </lineage>
</organism>
<reference evidence="6" key="1">
    <citation type="submission" date="2017-02" db="UniProtKB">
        <authorList>
            <consortium name="WormBaseParasite"/>
        </authorList>
    </citation>
    <scope>IDENTIFICATION</scope>
</reference>
<keyword evidence="1" id="KW-0472">Membrane</keyword>
<dbReference type="OrthoDB" id="5781490at2759"/>
<feature type="chain" id="PRO_5033232620" evidence="2">
    <location>
        <begin position="17"/>
        <end position="220"/>
    </location>
</feature>
<accession>A0A0N4U2M9</accession>
<name>A0A0N4U2M9_DRAME</name>
<evidence type="ECO:0000313" key="3">
    <source>
        <dbReference type="EMBL" id="VDN55335.1"/>
    </source>
</evidence>
<dbReference type="WBParaSite" id="DME_0000094801-mRNA-1">
    <property type="protein sequence ID" value="DME_0000094801-mRNA-1"/>
    <property type="gene ID" value="DME_0000094801"/>
</dbReference>
<protein>
    <submittedName>
        <fullName evidence="3 6">Uncharacterized protein</fullName>
    </submittedName>
</protein>
<keyword evidence="2" id="KW-0732">Signal</keyword>
<dbReference type="AlphaFoldDB" id="A0A0N4U2M9"/>
<keyword evidence="1" id="KW-0812">Transmembrane</keyword>
<feature type="transmembrane region" description="Helical" evidence="1">
    <location>
        <begin position="189"/>
        <end position="211"/>
    </location>
</feature>